<dbReference type="RefSeq" id="WP_115579584.1">
    <property type="nucleotide sequence ID" value="NZ_NXLX01000023.1"/>
</dbReference>
<keyword evidence="4" id="KW-0143">Chaperone</keyword>
<protein>
    <submittedName>
        <fullName evidence="5">Flagellar biosynthesis protein FliW</fullName>
    </submittedName>
</protein>
<proteinExistence type="predicted"/>
<dbReference type="PANTHER" id="PTHR39190">
    <property type="entry name" value="FLAGELLAR ASSEMBLY FACTOR FLIW"/>
    <property type="match status" value="1"/>
</dbReference>
<dbReference type="InterPro" id="IPR024046">
    <property type="entry name" value="Flagellar_assmbl_FliW_dom_sf"/>
</dbReference>
<dbReference type="GO" id="GO:0044780">
    <property type="term" value="P:bacterial-type flagellum assembly"/>
    <property type="evidence" value="ECO:0007669"/>
    <property type="project" value="InterPro"/>
</dbReference>
<keyword evidence="5" id="KW-0969">Cilium</keyword>
<keyword evidence="6" id="KW-1185">Reference proteome</keyword>
<comment type="caution">
    <text evidence="5">The sequence shown here is derived from an EMBL/GenBank/DDBJ whole genome shotgun (WGS) entry which is preliminary data.</text>
</comment>
<evidence type="ECO:0000313" key="6">
    <source>
        <dbReference type="Proteomes" id="UP000256695"/>
    </source>
</evidence>
<gene>
    <name evidence="5" type="ORF">CQA57_07295</name>
</gene>
<dbReference type="Proteomes" id="UP000256695">
    <property type="component" value="Unassembled WGS sequence"/>
</dbReference>
<keyword evidence="1" id="KW-0963">Cytoplasm</keyword>
<dbReference type="EMBL" id="NXLX01000023">
    <property type="protein sequence ID" value="RDU71996.1"/>
    <property type="molecule type" value="Genomic_DNA"/>
</dbReference>
<sequence>MSYILKSPILGFENIQEINFEKIDDLFAKISNKSQQFEIFLVNPYALREYSFDIPKHIELLLSLDKNSKVEVYCVMVLQKNLEESLVNFLAPIIFNHDNKTAGQVALSLLDYPNFSFKAPLATFIAKSA</sequence>
<dbReference type="NCBIfam" id="NF009790">
    <property type="entry name" value="PRK13282.1"/>
    <property type="match status" value="1"/>
</dbReference>
<accession>A0A3D8J438</accession>
<dbReference type="SUPFAM" id="SSF141457">
    <property type="entry name" value="BH3618-like"/>
    <property type="match status" value="1"/>
</dbReference>
<name>A0A3D8J438_9HELI</name>
<dbReference type="NCBIfam" id="NF009791">
    <property type="entry name" value="PRK13283.1"/>
    <property type="match status" value="1"/>
</dbReference>
<dbReference type="InterPro" id="IPR003775">
    <property type="entry name" value="Flagellar_assembly_factor_FliW"/>
</dbReference>
<evidence type="ECO:0000256" key="4">
    <source>
        <dbReference type="ARBA" id="ARBA00023186"/>
    </source>
</evidence>
<evidence type="ECO:0000256" key="2">
    <source>
        <dbReference type="ARBA" id="ARBA00022795"/>
    </source>
</evidence>
<reference evidence="5 6" key="1">
    <citation type="submission" date="2018-04" db="EMBL/GenBank/DDBJ databases">
        <title>Novel Campyloabacter and Helicobacter Species and Strains.</title>
        <authorList>
            <person name="Mannion A.J."/>
            <person name="Shen Z."/>
            <person name="Fox J.G."/>
        </authorList>
    </citation>
    <scope>NUCLEOTIDE SEQUENCE [LARGE SCALE GENOMIC DNA]</scope>
    <source>
        <strain evidence="5 6">MIT 04-9362</strain>
    </source>
</reference>
<evidence type="ECO:0000313" key="5">
    <source>
        <dbReference type="EMBL" id="RDU71996.1"/>
    </source>
</evidence>
<keyword evidence="5" id="KW-0282">Flagellum</keyword>
<keyword evidence="5" id="KW-0966">Cell projection</keyword>
<evidence type="ECO:0000256" key="1">
    <source>
        <dbReference type="ARBA" id="ARBA00022490"/>
    </source>
</evidence>
<keyword evidence="2" id="KW-1005">Bacterial flagellum biogenesis</keyword>
<dbReference type="PANTHER" id="PTHR39190:SF1">
    <property type="entry name" value="FLAGELLAR ASSEMBLY FACTOR FLIW"/>
    <property type="match status" value="1"/>
</dbReference>
<dbReference type="OrthoDB" id="5372942at2"/>
<dbReference type="Pfam" id="PF02623">
    <property type="entry name" value="FliW"/>
    <property type="match status" value="1"/>
</dbReference>
<dbReference type="Gene3D" id="2.30.290.10">
    <property type="entry name" value="BH3618-like"/>
    <property type="match status" value="1"/>
</dbReference>
<organism evidence="5 6">
    <name type="scientific">Helicobacter anseris</name>
    <dbReference type="NCBI Taxonomy" id="375926"/>
    <lineage>
        <taxon>Bacteria</taxon>
        <taxon>Pseudomonadati</taxon>
        <taxon>Campylobacterota</taxon>
        <taxon>Epsilonproteobacteria</taxon>
        <taxon>Campylobacterales</taxon>
        <taxon>Helicobacteraceae</taxon>
        <taxon>Helicobacter</taxon>
    </lineage>
</organism>
<keyword evidence="3" id="KW-0810">Translation regulation</keyword>
<dbReference type="AlphaFoldDB" id="A0A3D8J438"/>
<dbReference type="GO" id="GO:0006417">
    <property type="term" value="P:regulation of translation"/>
    <property type="evidence" value="ECO:0007669"/>
    <property type="project" value="UniProtKB-KW"/>
</dbReference>
<evidence type="ECO:0000256" key="3">
    <source>
        <dbReference type="ARBA" id="ARBA00022845"/>
    </source>
</evidence>